<dbReference type="GO" id="GO:0008270">
    <property type="term" value="F:zinc ion binding"/>
    <property type="evidence" value="ECO:0007669"/>
    <property type="project" value="UniProtKB-UniRule"/>
</dbReference>
<sequence length="112" mass="12947">MDCKLWVPVYSREVFFAGMNTAQKSGSVNSLFDGYVNARATLQDFAEQYVRALDDRYEKEAKSELETVYTKPILKTPLPMEKQAAEIYTRKLFCGSGCDFLISFMCCEVRWR</sequence>
<proteinExistence type="inferred from homology"/>
<comment type="subcellular location">
    <subcellularLocation>
        <location evidence="1">Nucleus</location>
    </subcellularLocation>
</comment>
<keyword evidence="1" id="KW-0479">Metal-binding</keyword>
<name>A0AAD6LG63_9ROSI</name>
<reference evidence="2" key="1">
    <citation type="journal article" date="2023" name="Mol. Ecol. Resour.">
        <title>Chromosome-level genome assembly of a triploid poplar Populus alba 'Berolinensis'.</title>
        <authorList>
            <person name="Chen S."/>
            <person name="Yu Y."/>
            <person name="Wang X."/>
            <person name="Wang S."/>
            <person name="Zhang T."/>
            <person name="Zhou Y."/>
            <person name="He R."/>
            <person name="Meng N."/>
            <person name="Wang Y."/>
            <person name="Liu W."/>
            <person name="Liu Z."/>
            <person name="Liu J."/>
            <person name="Guo Q."/>
            <person name="Huang H."/>
            <person name="Sederoff R.R."/>
            <person name="Wang G."/>
            <person name="Qu G."/>
            <person name="Chen S."/>
        </authorList>
    </citation>
    <scope>NUCLEOTIDE SEQUENCE</scope>
    <source>
        <strain evidence="2">SC-2020</strain>
    </source>
</reference>
<dbReference type="GO" id="GO:0006355">
    <property type="term" value="P:regulation of DNA-templated transcription"/>
    <property type="evidence" value="ECO:0007669"/>
    <property type="project" value="UniProtKB-UniRule"/>
</dbReference>
<keyword evidence="1" id="KW-0863">Zinc-finger</keyword>
<dbReference type="Proteomes" id="UP001164929">
    <property type="component" value="Chromosome 17"/>
</dbReference>
<evidence type="ECO:0000313" key="3">
    <source>
        <dbReference type="Proteomes" id="UP001164929"/>
    </source>
</evidence>
<dbReference type="AlphaFoldDB" id="A0AAD6LG63"/>
<keyword evidence="3" id="KW-1185">Reference proteome</keyword>
<dbReference type="PANTHER" id="PTHR31669:SF157">
    <property type="entry name" value="PROTEIN FAR1-RELATED SEQUENCE"/>
    <property type="match status" value="1"/>
</dbReference>
<protein>
    <recommendedName>
        <fullName evidence="1">Protein FAR1-RELATED SEQUENCE</fullName>
    </recommendedName>
</protein>
<comment type="similarity">
    <text evidence="1">Belongs to the FHY3/FAR1 family.</text>
</comment>
<evidence type="ECO:0000256" key="1">
    <source>
        <dbReference type="RuleBase" id="RU367018"/>
    </source>
</evidence>
<evidence type="ECO:0000313" key="2">
    <source>
        <dbReference type="EMBL" id="KAJ6960120.1"/>
    </source>
</evidence>
<accession>A0AAD6LG63</accession>
<dbReference type="InterPro" id="IPR031052">
    <property type="entry name" value="FHY3/FAR1"/>
</dbReference>
<dbReference type="GO" id="GO:0005634">
    <property type="term" value="C:nucleus"/>
    <property type="evidence" value="ECO:0007669"/>
    <property type="project" value="UniProtKB-SubCell"/>
</dbReference>
<gene>
    <name evidence="2" type="ORF">NC653_038227</name>
</gene>
<keyword evidence="1" id="KW-0539">Nucleus</keyword>
<keyword evidence="1" id="KW-0862">Zinc</keyword>
<comment type="caution">
    <text evidence="2">The sequence shown here is derived from an EMBL/GenBank/DDBJ whole genome shotgun (WGS) entry which is preliminary data.</text>
</comment>
<organism evidence="2 3">
    <name type="scientific">Populus alba x Populus x berolinensis</name>
    <dbReference type="NCBI Taxonomy" id="444605"/>
    <lineage>
        <taxon>Eukaryota</taxon>
        <taxon>Viridiplantae</taxon>
        <taxon>Streptophyta</taxon>
        <taxon>Embryophyta</taxon>
        <taxon>Tracheophyta</taxon>
        <taxon>Spermatophyta</taxon>
        <taxon>Magnoliopsida</taxon>
        <taxon>eudicotyledons</taxon>
        <taxon>Gunneridae</taxon>
        <taxon>Pentapetalae</taxon>
        <taxon>rosids</taxon>
        <taxon>fabids</taxon>
        <taxon>Malpighiales</taxon>
        <taxon>Salicaceae</taxon>
        <taxon>Saliceae</taxon>
        <taxon>Populus</taxon>
    </lineage>
</organism>
<dbReference type="EMBL" id="JAQIZT010000017">
    <property type="protein sequence ID" value="KAJ6960120.1"/>
    <property type="molecule type" value="Genomic_DNA"/>
</dbReference>
<dbReference type="PANTHER" id="PTHR31669">
    <property type="entry name" value="PROTEIN FAR1-RELATED SEQUENCE 10-RELATED"/>
    <property type="match status" value="1"/>
</dbReference>
<comment type="function">
    <text evidence="1">Putative transcription activator involved in regulating light control of development.</text>
</comment>